<comment type="subunit">
    <text evidence="6">Part of the 30S ribosomal subunit.</text>
</comment>
<dbReference type="AlphaFoldDB" id="A0A0H4TBZ5"/>
<keyword evidence="4 6" id="KW-0689">Ribosomal protein</keyword>
<protein>
    <recommendedName>
        <fullName evidence="6">Small ribosomal subunit protein uS17</fullName>
    </recommendedName>
</protein>
<dbReference type="EMBL" id="KT007026">
    <property type="protein sequence ID" value="AKQ04027.1"/>
    <property type="molecule type" value="Genomic_DNA"/>
</dbReference>
<evidence type="ECO:0000256" key="1">
    <source>
        <dbReference type="ARBA" id="ARBA00010254"/>
    </source>
</evidence>
<comment type="function">
    <text evidence="6">One of the primary rRNA binding proteins, it binds specifically to the 5'-end of 16S ribosomal RNA.</text>
</comment>
<dbReference type="InterPro" id="IPR012340">
    <property type="entry name" value="NA-bd_OB-fold"/>
</dbReference>
<evidence type="ECO:0000256" key="4">
    <source>
        <dbReference type="ARBA" id="ARBA00022980"/>
    </source>
</evidence>
<evidence type="ECO:0000256" key="6">
    <source>
        <dbReference type="HAMAP-Rule" id="MF_01345"/>
    </source>
</evidence>
<name>A0A0H4TBZ5_9GAMM</name>
<dbReference type="HAMAP" id="MF_01345_B">
    <property type="entry name" value="Ribosomal_uS17_B"/>
    <property type="match status" value="1"/>
</dbReference>
<keyword evidence="3 6" id="KW-0694">RNA-binding</keyword>
<dbReference type="CDD" id="cd00364">
    <property type="entry name" value="Ribosomal_uS17"/>
    <property type="match status" value="1"/>
</dbReference>
<dbReference type="InterPro" id="IPR000266">
    <property type="entry name" value="Ribosomal_uS17"/>
</dbReference>
<dbReference type="NCBIfam" id="NF004123">
    <property type="entry name" value="PRK05610.1"/>
    <property type="match status" value="1"/>
</dbReference>
<evidence type="ECO:0000256" key="2">
    <source>
        <dbReference type="ARBA" id="ARBA00022730"/>
    </source>
</evidence>
<comment type="similarity">
    <text evidence="1 6">Belongs to the universal ribosomal protein uS17 family.</text>
</comment>
<evidence type="ECO:0000313" key="7">
    <source>
        <dbReference type="EMBL" id="AKQ04027.1"/>
    </source>
</evidence>
<dbReference type="GO" id="GO:0003735">
    <property type="term" value="F:structural constituent of ribosome"/>
    <property type="evidence" value="ECO:0007669"/>
    <property type="project" value="UniProtKB-UniRule"/>
</dbReference>
<dbReference type="Gene3D" id="2.40.50.140">
    <property type="entry name" value="Nucleic acid-binding proteins"/>
    <property type="match status" value="1"/>
</dbReference>
<dbReference type="GO" id="GO:0006412">
    <property type="term" value="P:translation"/>
    <property type="evidence" value="ECO:0007669"/>
    <property type="project" value="UniProtKB-UniRule"/>
</dbReference>
<proteinExistence type="inferred from homology"/>
<dbReference type="InterPro" id="IPR019984">
    <property type="entry name" value="Ribosomal_uS17_bact/chlr"/>
</dbReference>
<organism evidence="7">
    <name type="scientific">uncultured gamma proteobacterium Rifle_16ft_4_minimus_39789</name>
    <dbReference type="NCBI Taxonomy" id="1665200"/>
    <lineage>
        <taxon>Bacteria</taxon>
        <taxon>Pseudomonadati</taxon>
        <taxon>Pseudomonadota</taxon>
        <taxon>Gammaproteobacteria</taxon>
        <taxon>environmental samples</taxon>
    </lineage>
</organism>
<dbReference type="GO" id="GO:0019843">
    <property type="term" value="F:rRNA binding"/>
    <property type="evidence" value="ECO:0007669"/>
    <property type="project" value="UniProtKB-UniRule"/>
</dbReference>
<dbReference type="PANTHER" id="PTHR10744:SF1">
    <property type="entry name" value="SMALL RIBOSOMAL SUBUNIT PROTEIN US17M"/>
    <property type="match status" value="1"/>
</dbReference>
<dbReference type="PANTHER" id="PTHR10744">
    <property type="entry name" value="40S RIBOSOMAL PROTEIN S11 FAMILY MEMBER"/>
    <property type="match status" value="1"/>
</dbReference>
<accession>A0A0H4TBZ5</accession>
<keyword evidence="2 6" id="KW-0699">rRNA-binding</keyword>
<sequence>MTESGKQPKTLSGQVVSVKMNKTISVLIERTVQHPLYGKYMRRSTKLLAHDDKNECKEGDFVVIESSRPISKRKSWRLQKIVTKAQEI</sequence>
<dbReference type="SUPFAM" id="SSF50249">
    <property type="entry name" value="Nucleic acid-binding proteins"/>
    <property type="match status" value="1"/>
</dbReference>
<evidence type="ECO:0000256" key="3">
    <source>
        <dbReference type="ARBA" id="ARBA00022884"/>
    </source>
</evidence>
<evidence type="ECO:0000256" key="5">
    <source>
        <dbReference type="ARBA" id="ARBA00023274"/>
    </source>
</evidence>
<reference evidence="7" key="1">
    <citation type="journal article" date="2015" name="ISME J.">
        <title>Aquifer environment selects for microbial species cohorts in sediment and groundwater.</title>
        <authorList>
            <person name="Hug L.A."/>
            <person name="Thomas B.C."/>
            <person name="Brown C.T."/>
            <person name="Frischkorn K.R."/>
            <person name="Williams K.H."/>
            <person name="Tringe S.G."/>
            <person name="Banfield J.F."/>
        </authorList>
    </citation>
    <scope>NUCLEOTIDE SEQUENCE</scope>
</reference>
<keyword evidence="5 6" id="KW-0687">Ribonucleoprotein</keyword>
<dbReference type="Pfam" id="PF00366">
    <property type="entry name" value="Ribosomal_S17"/>
    <property type="match status" value="1"/>
</dbReference>
<dbReference type="PRINTS" id="PR00973">
    <property type="entry name" value="RIBOSOMALS17"/>
</dbReference>
<gene>
    <name evidence="6 7" type="primary">rpsQ</name>
</gene>
<dbReference type="GO" id="GO:0022627">
    <property type="term" value="C:cytosolic small ribosomal subunit"/>
    <property type="evidence" value="ECO:0007669"/>
    <property type="project" value="UniProtKB-UniRule"/>
</dbReference>
<dbReference type="NCBIfam" id="TIGR03635">
    <property type="entry name" value="uS17_bact"/>
    <property type="match status" value="1"/>
</dbReference>